<dbReference type="Pfam" id="PF00486">
    <property type="entry name" value="Trans_reg_C"/>
    <property type="match status" value="1"/>
</dbReference>
<name>A0A370K460_9GAMM</name>
<dbReference type="PROSITE" id="PS51755">
    <property type="entry name" value="OMPR_PHOB"/>
    <property type="match status" value="1"/>
</dbReference>
<dbReference type="EMBL" id="QQSY01000005">
    <property type="protein sequence ID" value="RDI97432.1"/>
    <property type="molecule type" value="Genomic_DNA"/>
</dbReference>
<accession>A0A370K460</accession>
<feature type="repeat" description="TPR" evidence="2">
    <location>
        <begin position="497"/>
        <end position="530"/>
    </location>
</feature>
<reference evidence="6 7" key="1">
    <citation type="submission" date="2018-07" db="EMBL/GenBank/DDBJ databases">
        <title>Dyella solisilvae sp. nov., isolated from the pine and broad-leaved mixed forest soil.</title>
        <authorList>
            <person name="Gao Z."/>
            <person name="Qiu L."/>
        </authorList>
    </citation>
    <scope>NUCLEOTIDE SEQUENCE [LARGE SCALE GENOMIC DNA]</scope>
    <source>
        <strain evidence="6 7">DHG54</strain>
    </source>
</reference>
<dbReference type="InterPro" id="IPR016032">
    <property type="entry name" value="Sig_transdc_resp-reg_C-effctor"/>
</dbReference>
<evidence type="ECO:0000313" key="6">
    <source>
        <dbReference type="EMBL" id="RDI97432.1"/>
    </source>
</evidence>
<dbReference type="GO" id="GO:0006355">
    <property type="term" value="P:regulation of DNA-templated transcription"/>
    <property type="evidence" value="ECO:0007669"/>
    <property type="project" value="InterPro"/>
</dbReference>
<evidence type="ECO:0000256" key="4">
    <source>
        <dbReference type="SAM" id="Phobius"/>
    </source>
</evidence>
<dbReference type="Pfam" id="PF13176">
    <property type="entry name" value="TPR_7"/>
    <property type="match status" value="2"/>
</dbReference>
<dbReference type="RefSeq" id="WP_114826279.1">
    <property type="nucleotide sequence ID" value="NZ_QQSY01000005.1"/>
</dbReference>
<dbReference type="AlphaFoldDB" id="A0A370K460"/>
<proteinExistence type="predicted"/>
<dbReference type="Gene3D" id="1.10.10.10">
    <property type="entry name" value="Winged helix-like DNA-binding domain superfamily/Winged helix DNA-binding domain"/>
    <property type="match status" value="1"/>
</dbReference>
<dbReference type="SMART" id="SM00862">
    <property type="entry name" value="Trans_reg_C"/>
    <property type="match status" value="1"/>
</dbReference>
<keyword evidence="1 3" id="KW-0238">DNA-binding</keyword>
<dbReference type="SUPFAM" id="SSF46894">
    <property type="entry name" value="C-terminal effector domain of the bipartite response regulators"/>
    <property type="match status" value="1"/>
</dbReference>
<feature type="DNA-binding region" description="OmpR/PhoB-type" evidence="3">
    <location>
        <begin position="8"/>
        <end position="106"/>
    </location>
</feature>
<keyword evidence="2" id="KW-0802">TPR repeat</keyword>
<dbReference type="Gene3D" id="1.25.40.10">
    <property type="entry name" value="Tetratricopeptide repeat domain"/>
    <property type="match status" value="3"/>
</dbReference>
<dbReference type="GO" id="GO:0003677">
    <property type="term" value="F:DNA binding"/>
    <property type="evidence" value="ECO:0007669"/>
    <property type="project" value="UniProtKB-UniRule"/>
</dbReference>
<organism evidence="6 7">
    <name type="scientific">Dyella solisilvae</name>
    <dbReference type="NCBI Taxonomy" id="1920168"/>
    <lineage>
        <taxon>Bacteria</taxon>
        <taxon>Pseudomonadati</taxon>
        <taxon>Pseudomonadota</taxon>
        <taxon>Gammaproteobacteria</taxon>
        <taxon>Lysobacterales</taxon>
        <taxon>Rhodanobacteraceae</taxon>
        <taxon>Dyella</taxon>
    </lineage>
</organism>
<dbReference type="SUPFAM" id="SSF48452">
    <property type="entry name" value="TPR-like"/>
    <property type="match status" value="2"/>
</dbReference>
<feature type="domain" description="OmpR/PhoB-type" evidence="5">
    <location>
        <begin position="8"/>
        <end position="106"/>
    </location>
</feature>
<dbReference type="Proteomes" id="UP000254711">
    <property type="component" value="Unassembled WGS sequence"/>
</dbReference>
<comment type="caution">
    <text evidence="6">The sequence shown here is derived from an EMBL/GenBank/DDBJ whole genome shotgun (WGS) entry which is preliminary data.</text>
</comment>
<dbReference type="Gene3D" id="3.40.50.10070">
    <property type="entry name" value="TolB, N-terminal domain"/>
    <property type="match status" value="1"/>
</dbReference>
<dbReference type="CDD" id="cd00383">
    <property type="entry name" value="trans_reg_C"/>
    <property type="match status" value="1"/>
</dbReference>
<feature type="repeat" description="TPR" evidence="2">
    <location>
        <begin position="463"/>
        <end position="496"/>
    </location>
</feature>
<keyword evidence="4" id="KW-1133">Transmembrane helix</keyword>
<evidence type="ECO:0000256" key="3">
    <source>
        <dbReference type="PROSITE-ProRule" id="PRU01091"/>
    </source>
</evidence>
<evidence type="ECO:0000256" key="1">
    <source>
        <dbReference type="ARBA" id="ARBA00023125"/>
    </source>
</evidence>
<dbReference type="InterPro" id="IPR019734">
    <property type="entry name" value="TPR_rpt"/>
</dbReference>
<dbReference type="OrthoDB" id="1971692at2"/>
<dbReference type="SMART" id="SM00028">
    <property type="entry name" value="TPR"/>
    <property type="match status" value="5"/>
</dbReference>
<dbReference type="InterPro" id="IPR011990">
    <property type="entry name" value="TPR-like_helical_dom_sf"/>
</dbReference>
<evidence type="ECO:0000259" key="5">
    <source>
        <dbReference type="PROSITE" id="PS51755"/>
    </source>
</evidence>
<evidence type="ECO:0000256" key="2">
    <source>
        <dbReference type="PROSITE-ProRule" id="PRU00339"/>
    </source>
</evidence>
<feature type="repeat" description="TPR" evidence="2">
    <location>
        <begin position="646"/>
        <end position="679"/>
    </location>
</feature>
<keyword evidence="7" id="KW-1185">Reference proteome</keyword>
<dbReference type="GO" id="GO:0000160">
    <property type="term" value="P:phosphorelay signal transduction system"/>
    <property type="evidence" value="ECO:0007669"/>
    <property type="project" value="InterPro"/>
</dbReference>
<dbReference type="InterPro" id="IPR001867">
    <property type="entry name" value="OmpR/PhoB-type_DNA-bd"/>
</dbReference>
<dbReference type="InterPro" id="IPR036388">
    <property type="entry name" value="WH-like_DNA-bd_sf"/>
</dbReference>
<dbReference type="PROSITE" id="PS50005">
    <property type="entry name" value="TPR"/>
    <property type="match status" value="3"/>
</dbReference>
<feature type="transmembrane region" description="Helical" evidence="4">
    <location>
        <begin position="165"/>
        <end position="182"/>
    </location>
</feature>
<dbReference type="PANTHER" id="PTHR12558:SF13">
    <property type="entry name" value="CELL DIVISION CYCLE PROTEIN 27 HOMOLOG"/>
    <property type="match status" value="1"/>
</dbReference>
<protein>
    <recommendedName>
        <fullName evidence="5">OmpR/PhoB-type domain-containing protein</fullName>
    </recommendedName>
</protein>
<keyword evidence="4" id="KW-0472">Membrane</keyword>
<sequence>MPAETASAPWMAFGAVEIDTLGHRLFVEGEEVGLERKAFAVLVLLARDAGRVISRDEILDVVWGHRHVTPGSLSRIITLLRHALGESGEEAHYLHTVHGVGFRLDAEVRAAASREELVADGALEETELASVSTLISDVGASPAAKAATPVTALPPAKARRVDRRVAAVVMGLLLVGAVLLGWRQVSRHPADTAAVVDLKSIAVLPFENLSTDKNNAYFASGMQDMILTQLVGIGGLKVISRTSTEKYPSHPEDVKTIARQLGVATLLEGTVQRVDNQVLVNVQLIDASSGDHLWAKAYTRTLDNVFNVEGEVAQNVAEALKVRLTSAETARMDRMPTSNAEAYDLYLQAGAHANRAYDDSSLTSNELPLAISLYQQALAKDPNFALASAAMARAHMQIYFFGPDRTNARLAEAKAAADRSLALQPNLGQGHYALGLYDYWGHRDYAGAMAQLELARQALPNSATVELLLAAIARRQGHWDEAVAQFRAATVLDPHSEFAYNQLGVTYQSLRRYADADQAYTAAMALSENPSGERMAKAFNMLMWKGNPAPLRTLLADLTPGSDAYSANIAAVYFERSLARDYAGAVKVAEADKAQDWSDPDNIVLPRRLFVAWAMQAAGDTTKATDAYAEVAARARTALVERPDDADLHLALGYAYAGLGRKSEAVAEGERAIALMPVAQDDLTGVDMLEHQANLYVRVGQNDQAIALIEQVLSLPAGEVLSSEMLRLDPVWDPLRDDPRFKALLVKYPTNIPAVVRAEPARPQQGQEVVDAVARRRVDPLSR</sequence>
<evidence type="ECO:0000313" key="7">
    <source>
        <dbReference type="Proteomes" id="UP000254711"/>
    </source>
</evidence>
<gene>
    <name evidence="6" type="ORF">DVT68_16935</name>
</gene>
<dbReference type="PANTHER" id="PTHR12558">
    <property type="entry name" value="CELL DIVISION CYCLE 16,23,27"/>
    <property type="match status" value="1"/>
</dbReference>
<keyword evidence="4" id="KW-0812">Transmembrane</keyword>